<dbReference type="InterPro" id="IPR036915">
    <property type="entry name" value="Cyclin-like_sf"/>
</dbReference>
<feature type="compositionally biased region" description="Polar residues" evidence="2">
    <location>
        <begin position="287"/>
        <end position="300"/>
    </location>
</feature>
<feature type="compositionally biased region" description="Basic and acidic residues" evidence="2">
    <location>
        <begin position="466"/>
        <end position="485"/>
    </location>
</feature>
<keyword evidence="1" id="KW-0195">Cyclin</keyword>
<dbReference type="InterPro" id="IPR006671">
    <property type="entry name" value="Cyclin_N"/>
</dbReference>
<evidence type="ECO:0000313" key="5">
    <source>
        <dbReference type="EMBL" id="GJN00543.1"/>
    </source>
</evidence>
<evidence type="ECO:0000256" key="2">
    <source>
        <dbReference type="SAM" id="MobiDB-lite"/>
    </source>
</evidence>
<dbReference type="CDD" id="cd20588">
    <property type="entry name" value="CYCLIN_AcCycT_rpt2"/>
    <property type="match status" value="1"/>
</dbReference>
<dbReference type="EMBL" id="BQKI01000008">
    <property type="protein sequence ID" value="GJN00311.1"/>
    <property type="molecule type" value="Genomic_DNA"/>
</dbReference>
<comment type="similarity">
    <text evidence="1">Belongs to the cyclin family.</text>
</comment>
<sequence length="485" mass="55616">MKKERFCFGKIVISLWFEASLAYSYVFENLISLQEKRTSFMDVMQTSDSSHHGIVENSPYRIPPQVTIATAIVFCHRFFLRQSHAKNDRRVSPVENNLIRGFNMGVYYIMQTIATVCMFLAGKVEETPRPLKDVIVLSYEIIHKKDTDALQRIKNNKELYEQQKELILLGERVVLVTLGFDLNVHHPYKPLVEAIKRFKVAQNALAQVAWNFVNDGLRTSLCLQFKPHHIAAGAIFLAAKFLKVKLPSDGEKVWWQEFDVTPRQLEEVSNQMLELYEQNRVAPPPSQGNDTEGSSASAANQRAPGKAPGTLDEPPAHEHHQASRQLSHHSEKQNANQRIPKDEARDGASNSIDATNTTSSMMDAMKKIDKDKVKAALEKRRKSKGDVSRKVDVMDDDDLIERELEHGVELAVENERIKQERRQSWPHPVHRDDQQNTTHENIEEGELSMDSQEYPSSKPDNRKRKDVHESRNYDRGERDAKRLMS</sequence>
<evidence type="ECO:0000313" key="6">
    <source>
        <dbReference type="Proteomes" id="UP001054889"/>
    </source>
</evidence>
<dbReference type="AlphaFoldDB" id="A0AAV5CQ44"/>
<dbReference type="FunFam" id="1.10.472.10:FF:000028">
    <property type="entry name" value="Cyclin-T1-5 like"/>
    <property type="match status" value="1"/>
</dbReference>
<evidence type="ECO:0000259" key="3">
    <source>
        <dbReference type="SMART" id="SM00385"/>
    </source>
</evidence>
<reference evidence="4" key="1">
    <citation type="journal article" date="2018" name="DNA Res.">
        <title>Multiple hybrid de novo genome assembly of finger millet, an orphan allotetraploid crop.</title>
        <authorList>
            <person name="Hatakeyama M."/>
            <person name="Aluri S."/>
            <person name="Balachadran M.T."/>
            <person name="Sivarajan S.R."/>
            <person name="Patrignani A."/>
            <person name="Gruter S."/>
            <person name="Poveda L."/>
            <person name="Shimizu-Inatsugi R."/>
            <person name="Baeten J."/>
            <person name="Francoijs K.J."/>
            <person name="Nataraja K.N."/>
            <person name="Reddy Y.A.N."/>
            <person name="Phadnis S."/>
            <person name="Ravikumar R.L."/>
            <person name="Schlapbach R."/>
            <person name="Sreeman S.M."/>
            <person name="Shimizu K.K."/>
        </authorList>
    </citation>
    <scope>NUCLEOTIDE SEQUENCE</scope>
</reference>
<keyword evidence="6" id="KW-1185">Reference proteome</keyword>
<dbReference type="EMBL" id="BQKI01000008">
    <property type="protein sequence ID" value="GJN00543.1"/>
    <property type="molecule type" value="Genomic_DNA"/>
</dbReference>
<dbReference type="Pfam" id="PF21797">
    <property type="entry name" value="CycT2-like_C"/>
    <property type="match status" value="1"/>
</dbReference>
<organism evidence="4 6">
    <name type="scientific">Eleusine coracana subsp. coracana</name>
    <dbReference type="NCBI Taxonomy" id="191504"/>
    <lineage>
        <taxon>Eukaryota</taxon>
        <taxon>Viridiplantae</taxon>
        <taxon>Streptophyta</taxon>
        <taxon>Embryophyta</taxon>
        <taxon>Tracheophyta</taxon>
        <taxon>Spermatophyta</taxon>
        <taxon>Magnoliopsida</taxon>
        <taxon>Liliopsida</taxon>
        <taxon>Poales</taxon>
        <taxon>Poaceae</taxon>
        <taxon>PACMAD clade</taxon>
        <taxon>Chloridoideae</taxon>
        <taxon>Cynodonteae</taxon>
        <taxon>Eleusininae</taxon>
        <taxon>Eleusine</taxon>
    </lineage>
</organism>
<dbReference type="InterPro" id="IPR043198">
    <property type="entry name" value="Cyclin/Ssn8"/>
</dbReference>
<name>A0AAV5CQ44_ELECO</name>
<dbReference type="PIRSF" id="PIRSF036580">
    <property type="entry name" value="Cyclin_L"/>
    <property type="match status" value="1"/>
</dbReference>
<feature type="domain" description="Cyclin-like" evidence="3">
    <location>
        <begin position="189"/>
        <end position="274"/>
    </location>
</feature>
<feature type="region of interest" description="Disordered" evidence="2">
    <location>
        <begin position="413"/>
        <end position="485"/>
    </location>
</feature>
<feature type="compositionally biased region" description="Basic and acidic residues" evidence="2">
    <location>
        <begin position="413"/>
        <end position="434"/>
    </location>
</feature>
<reference evidence="4" key="2">
    <citation type="submission" date="2021-12" db="EMBL/GenBank/DDBJ databases">
        <title>Resequencing data analysis of finger millet.</title>
        <authorList>
            <person name="Hatakeyama M."/>
            <person name="Aluri S."/>
            <person name="Balachadran M.T."/>
            <person name="Sivarajan S.R."/>
            <person name="Poveda L."/>
            <person name="Shimizu-Inatsugi R."/>
            <person name="Schlapbach R."/>
            <person name="Sreeman S.M."/>
            <person name="Shimizu K.K."/>
        </authorList>
    </citation>
    <scope>NUCLEOTIDE SEQUENCE</scope>
</reference>
<dbReference type="Gene3D" id="1.10.472.10">
    <property type="entry name" value="Cyclin-like"/>
    <property type="match status" value="2"/>
</dbReference>
<accession>A0AAV5CQ44</accession>
<dbReference type="Pfam" id="PF00134">
    <property type="entry name" value="Cyclin_N"/>
    <property type="match status" value="1"/>
</dbReference>
<evidence type="ECO:0000313" key="4">
    <source>
        <dbReference type="EMBL" id="GJN00311.1"/>
    </source>
</evidence>
<dbReference type="SUPFAM" id="SSF47954">
    <property type="entry name" value="Cyclin-like"/>
    <property type="match status" value="2"/>
</dbReference>
<dbReference type="GO" id="GO:0006357">
    <property type="term" value="P:regulation of transcription by RNA polymerase II"/>
    <property type="evidence" value="ECO:0007669"/>
    <property type="project" value="InterPro"/>
</dbReference>
<dbReference type="Proteomes" id="UP001054889">
    <property type="component" value="Unassembled WGS sequence"/>
</dbReference>
<dbReference type="PANTHER" id="PTHR10026">
    <property type="entry name" value="CYCLIN"/>
    <property type="match status" value="1"/>
</dbReference>
<comment type="caution">
    <text evidence="4">The sequence shown here is derived from an EMBL/GenBank/DDBJ whole genome shotgun (WGS) entry which is preliminary data.</text>
</comment>
<dbReference type="GO" id="GO:0016538">
    <property type="term" value="F:cyclin-dependent protein serine/threonine kinase regulator activity"/>
    <property type="evidence" value="ECO:0007669"/>
    <property type="project" value="InterPro"/>
</dbReference>
<protein>
    <recommendedName>
        <fullName evidence="3">Cyclin-like domain-containing protein</fullName>
    </recommendedName>
</protein>
<dbReference type="InterPro" id="IPR013763">
    <property type="entry name" value="Cyclin-like_dom"/>
</dbReference>
<dbReference type="SMART" id="SM00385">
    <property type="entry name" value="CYCLIN"/>
    <property type="match status" value="1"/>
</dbReference>
<feature type="compositionally biased region" description="Polar residues" evidence="2">
    <location>
        <begin position="348"/>
        <end position="360"/>
    </location>
</feature>
<evidence type="ECO:0000256" key="1">
    <source>
        <dbReference type="RuleBase" id="RU000383"/>
    </source>
</evidence>
<feature type="region of interest" description="Disordered" evidence="2">
    <location>
        <begin position="280"/>
        <end position="362"/>
    </location>
</feature>
<gene>
    <name evidence="4" type="primary">ga17486</name>
    <name evidence="5" type="synonym">ga17733</name>
    <name evidence="4" type="ORF">PR202_ga17486</name>
    <name evidence="5" type="ORF">PR202_ga17733</name>
</gene>
<proteinExistence type="inferred from homology"/>